<evidence type="ECO:0000256" key="1">
    <source>
        <dbReference type="ARBA" id="ARBA00010529"/>
    </source>
</evidence>
<keyword evidence="4 8" id="KW-0805">Transcription regulation</keyword>
<dbReference type="AlphaFoldDB" id="A0A410H4F0"/>
<dbReference type="InterPro" id="IPR010992">
    <property type="entry name" value="IHF-like_DNA-bd_dom_sf"/>
</dbReference>
<keyword evidence="3 8" id="KW-0810">Translation regulation</keyword>
<proteinExistence type="inferred from homology"/>
<protein>
    <recommendedName>
        <fullName evidence="2 8">Integration host factor subunit alpha</fullName>
        <shortName evidence="8">IHF-alpha</shortName>
    </recommendedName>
</protein>
<dbReference type="HAMAP" id="MF_00380">
    <property type="entry name" value="IHF_alpha"/>
    <property type="match status" value="1"/>
</dbReference>
<name>A0A410H4F0_9GAMM</name>
<dbReference type="GO" id="GO:0006355">
    <property type="term" value="P:regulation of DNA-templated transcription"/>
    <property type="evidence" value="ECO:0007669"/>
    <property type="project" value="UniProtKB-UniRule"/>
</dbReference>
<dbReference type="SMART" id="SM00411">
    <property type="entry name" value="BHL"/>
    <property type="match status" value="1"/>
</dbReference>
<keyword evidence="6 8" id="KW-0804">Transcription</keyword>
<dbReference type="CDD" id="cd13835">
    <property type="entry name" value="IHF_A"/>
    <property type="match status" value="1"/>
</dbReference>
<evidence type="ECO:0000256" key="9">
    <source>
        <dbReference type="RuleBase" id="RU003939"/>
    </source>
</evidence>
<keyword evidence="5 8" id="KW-0238">DNA-binding</keyword>
<evidence type="ECO:0000256" key="10">
    <source>
        <dbReference type="RuleBase" id="RU004485"/>
    </source>
</evidence>
<dbReference type="PROSITE" id="PS00045">
    <property type="entry name" value="HISTONE_LIKE"/>
    <property type="match status" value="1"/>
</dbReference>
<dbReference type="EMBL" id="CP035033">
    <property type="protein sequence ID" value="QAB15766.1"/>
    <property type="molecule type" value="Genomic_DNA"/>
</dbReference>
<evidence type="ECO:0000256" key="8">
    <source>
        <dbReference type="HAMAP-Rule" id="MF_00380"/>
    </source>
</evidence>
<dbReference type="NCBIfam" id="NF001401">
    <property type="entry name" value="PRK00285.1"/>
    <property type="match status" value="1"/>
</dbReference>
<evidence type="ECO:0000313" key="11">
    <source>
        <dbReference type="EMBL" id="QAB15766.1"/>
    </source>
</evidence>
<dbReference type="InterPro" id="IPR020816">
    <property type="entry name" value="Histone-like_DNA-bd_CS"/>
</dbReference>
<dbReference type="PANTHER" id="PTHR33175:SF2">
    <property type="entry name" value="INTEGRATION HOST FACTOR SUBUNIT ALPHA"/>
    <property type="match status" value="1"/>
</dbReference>
<comment type="similarity">
    <text evidence="1 8 9">Belongs to the bacterial histone-like protein family.</text>
</comment>
<sequence>MALTKADLAETLSEKFGFNKRESKELVEQFYDEMSDILVKGEQIKLSGFGNFELKDKSARPGRNPRTGEDVPISARRVVTFKPGQKLRAQIDNYGKA</sequence>
<evidence type="ECO:0000256" key="6">
    <source>
        <dbReference type="ARBA" id="ARBA00023163"/>
    </source>
</evidence>
<reference evidence="11 12" key="1">
    <citation type="journal article" date="2018" name="Environ. Microbiol.">
        <title>Genomes of ubiquitous marine and hypersaline Hydrogenovibrio, Thiomicrorhabdus and Thiomicrospira spp. encode a diversity of mechanisms to sustain chemolithoautotrophy in heterogeneous environments.</title>
        <authorList>
            <person name="Scott K.M."/>
            <person name="Williams J."/>
            <person name="Porter C.M.B."/>
            <person name="Russel S."/>
            <person name="Harmer T.L."/>
            <person name="Paul J.H."/>
            <person name="Antonen K.M."/>
            <person name="Bridges M.K."/>
            <person name="Camper G.J."/>
            <person name="Campla C.K."/>
            <person name="Casella L.G."/>
            <person name="Chase E."/>
            <person name="Conrad J.W."/>
            <person name="Cruz M.C."/>
            <person name="Dunlap D.S."/>
            <person name="Duran L."/>
            <person name="Fahsbender E.M."/>
            <person name="Goldsmith D.B."/>
            <person name="Keeley R.F."/>
            <person name="Kondoff M.R."/>
            <person name="Kussy B.I."/>
            <person name="Lane M.K."/>
            <person name="Lawler S."/>
            <person name="Leigh B.A."/>
            <person name="Lewis C."/>
            <person name="Lostal L.M."/>
            <person name="Marking D."/>
            <person name="Mancera P.A."/>
            <person name="McClenthan E.C."/>
            <person name="McIntyre E.A."/>
            <person name="Mine J.A."/>
            <person name="Modi S."/>
            <person name="Moore B.D."/>
            <person name="Morgan W.A."/>
            <person name="Nelson K.M."/>
            <person name="Nguyen K.N."/>
            <person name="Ogburn N."/>
            <person name="Parrino D.G."/>
            <person name="Pedapudi A.D."/>
            <person name="Pelham R.P."/>
            <person name="Preece A.M."/>
            <person name="Rampersad E.A."/>
            <person name="Richardson J.C."/>
            <person name="Rodgers C.M."/>
            <person name="Schaffer B.L."/>
            <person name="Sheridan N.E."/>
            <person name="Solone M.R."/>
            <person name="Staley Z.R."/>
            <person name="Tabuchi M."/>
            <person name="Waide R.J."/>
            <person name="Wanjugi P.W."/>
            <person name="Young S."/>
            <person name="Clum A."/>
            <person name="Daum C."/>
            <person name="Huntemann M."/>
            <person name="Ivanova N."/>
            <person name="Kyrpides N."/>
            <person name="Mikhailova N."/>
            <person name="Palaniappan K."/>
            <person name="Pillay M."/>
            <person name="Reddy T.B.K."/>
            <person name="Shapiro N."/>
            <person name="Stamatis D."/>
            <person name="Varghese N."/>
            <person name="Woyke T."/>
            <person name="Boden R."/>
            <person name="Freyermuth S.K."/>
            <person name="Kerfeld C.A."/>
        </authorList>
    </citation>
    <scope>NUCLEOTIDE SEQUENCE [LARGE SCALE GENOMIC DNA]</scope>
    <source>
        <strain evidence="11 12">JR-2</strain>
    </source>
</reference>
<evidence type="ECO:0000256" key="7">
    <source>
        <dbReference type="ARBA" id="ARBA00023172"/>
    </source>
</evidence>
<dbReference type="Gene3D" id="4.10.520.10">
    <property type="entry name" value="IHF-like DNA-binding proteins"/>
    <property type="match status" value="1"/>
</dbReference>
<evidence type="ECO:0000313" key="12">
    <source>
        <dbReference type="Proteomes" id="UP000285478"/>
    </source>
</evidence>
<comment type="subunit">
    <text evidence="8 10">Heterodimer of an alpha and a beta chain.</text>
</comment>
<dbReference type="InterPro" id="IPR005684">
    <property type="entry name" value="IHF_alpha"/>
</dbReference>
<dbReference type="RefSeq" id="WP_127119440.1">
    <property type="nucleotide sequence ID" value="NZ_CP035033.1"/>
</dbReference>
<gene>
    <name evidence="8" type="primary">ihfA</name>
    <name evidence="8" type="synonym">himA</name>
    <name evidence="11" type="ORF">EPV75_08835</name>
</gene>
<evidence type="ECO:0000256" key="4">
    <source>
        <dbReference type="ARBA" id="ARBA00023015"/>
    </source>
</evidence>
<accession>A0A410H4F0</accession>
<keyword evidence="7 8" id="KW-0233">DNA recombination</keyword>
<evidence type="ECO:0000256" key="3">
    <source>
        <dbReference type="ARBA" id="ARBA00022845"/>
    </source>
</evidence>
<dbReference type="KEGG" id="htr:EPV75_08835"/>
<dbReference type="Proteomes" id="UP000285478">
    <property type="component" value="Chromosome"/>
</dbReference>
<dbReference type="InterPro" id="IPR000119">
    <property type="entry name" value="Hist_DNA-bd"/>
</dbReference>
<dbReference type="FunFam" id="4.10.520.10:FF:000002">
    <property type="entry name" value="Integration host factor subunit alpha"/>
    <property type="match status" value="1"/>
</dbReference>
<dbReference type="PANTHER" id="PTHR33175">
    <property type="entry name" value="DNA-BINDING PROTEIN HU"/>
    <property type="match status" value="1"/>
</dbReference>
<evidence type="ECO:0000256" key="2">
    <source>
        <dbReference type="ARBA" id="ARBA00018329"/>
    </source>
</evidence>
<dbReference type="GO" id="GO:0003677">
    <property type="term" value="F:DNA binding"/>
    <property type="evidence" value="ECO:0007669"/>
    <property type="project" value="UniProtKB-UniRule"/>
</dbReference>
<dbReference type="PRINTS" id="PR01727">
    <property type="entry name" value="DNABINDINGHU"/>
</dbReference>
<evidence type="ECO:0000256" key="5">
    <source>
        <dbReference type="ARBA" id="ARBA00023125"/>
    </source>
</evidence>
<dbReference type="GO" id="GO:0006310">
    <property type="term" value="P:DNA recombination"/>
    <property type="evidence" value="ECO:0007669"/>
    <property type="project" value="UniProtKB-UniRule"/>
</dbReference>
<keyword evidence="12" id="KW-1185">Reference proteome</keyword>
<dbReference type="GO" id="GO:0009893">
    <property type="term" value="P:positive regulation of metabolic process"/>
    <property type="evidence" value="ECO:0007669"/>
    <property type="project" value="UniProtKB-ARBA"/>
</dbReference>
<dbReference type="SUPFAM" id="SSF47729">
    <property type="entry name" value="IHF-like DNA-binding proteins"/>
    <property type="match status" value="1"/>
</dbReference>
<dbReference type="NCBIfam" id="TIGR00987">
    <property type="entry name" value="himA"/>
    <property type="match status" value="1"/>
</dbReference>
<dbReference type="GO" id="GO:0005829">
    <property type="term" value="C:cytosol"/>
    <property type="evidence" value="ECO:0007669"/>
    <property type="project" value="TreeGrafter"/>
</dbReference>
<comment type="function">
    <text evidence="8 10">This protein is one of the two subunits of integration host factor, a specific DNA-binding protein that functions in genetic recombination as well as in transcriptional and translational control.</text>
</comment>
<organism evidence="11 12">
    <name type="scientific">Hydrogenovibrio thermophilus</name>
    <dbReference type="NCBI Taxonomy" id="265883"/>
    <lineage>
        <taxon>Bacteria</taxon>
        <taxon>Pseudomonadati</taxon>
        <taxon>Pseudomonadota</taxon>
        <taxon>Gammaproteobacteria</taxon>
        <taxon>Thiotrichales</taxon>
        <taxon>Piscirickettsiaceae</taxon>
        <taxon>Hydrogenovibrio</taxon>
    </lineage>
</organism>
<dbReference type="GO" id="GO:0030527">
    <property type="term" value="F:structural constituent of chromatin"/>
    <property type="evidence" value="ECO:0007669"/>
    <property type="project" value="InterPro"/>
</dbReference>
<dbReference type="Pfam" id="PF00216">
    <property type="entry name" value="Bac_DNA_binding"/>
    <property type="match status" value="1"/>
</dbReference>
<dbReference type="GO" id="GO:0006417">
    <property type="term" value="P:regulation of translation"/>
    <property type="evidence" value="ECO:0007669"/>
    <property type="project" value="UniProtKB-UniRule"/>
</dbReference>